<gene>
    <name evidence="3" type="ORF">GCM10009827_083190</name>
</gene>
<evidence type="ECO:0000256" key="1">
    <source>
        <dbReference type="SAM" id="MobiDB-lite"/>
    </source>
</evidence>
<feature type="compositionally biased region" description="Gly residues" evidence="1">
    <location>
        <begin position="7"/>
        <end position="20"/>
    </location>
</feature>
<evidence type="ECO:0000256" key="2">
    <source>
        <dbReference type="SAM" id="Phobius"/>
    </source>
</evidence>
<keyword evidence="2" id="KW-0472">Membrane</keyword>
<dbReference type="RefSeq" id="WP_344509145.1">
    <property type="nucleotide sequence ID" value="NZ_BAAAQD010000021.1"/>
</dbReference>
<proteinExistence type="predicted"/>
<feature type="region of interest" description="Disordered" evidence="1">
    <location>
        <begin position="1"/>
        <end position="27"/>
    </location>
</feature>
<keyword evidence="2" id="KW-1133">Transmembrane helix</keyword>
<comment type="caution">
    <text evidence="3">The sequence shown here is derived from an EMBL/GenBank/DDBJ whole genome shotgun (WGS) entry which is preliminary data.</text>
</comment>
<organism evidence="3 4">
    <name type="scientific">Dactylosporangium maewongense</name>
    <dbReference type="NCBI Taxonomy" id="634393"/>
    <lineage>
        <taxon>Bacteria</taxon>
        <taxon>Bacillati</taxon>
        <taxon>Actinomycetota</taxon>
        <taxon>Actinomycetes</taxon>
        <taxon>Micromonosporales</taxon>
        <taxon>Micromonosporaceae</taxon>
        <taxon>Dactylosporangium</taxon>
    </lineage>
</organism>
<evidence type="ECO:0000313" key="3">
    <source>
        <dbReference type="EMBL" id="GAA1550008.1"/>
    </source>
</evidence>
<keyword evidence="4" id="KW-1185">Reference proteome</keyword>
<dbReference type="EMBL" id="BAAAQD010000021">
    <property type="protein sequence ID" value="GAA1550008.1"/>
    <property type="molecule type" value="Genomic_DNA"/>
</dbReference>
<reference evidence="3 4" key="1">
    <citation type="journal article" date="2019" name="Int. J. Syst. Evol. Microbiol.">
        <title>The Global Catalogue of Microorganisms (GCM) 10K type strain sequencing project: providing services to taxonomists for standard genome sequencing and annotation.</title>
        <authorList>
            <consortium name="The Broad Institute Genomics Platform"/>
            <consortium name="The Broad Institute Genome Sequencing Center for Infectious Disease"/>
            <person name="Wu L."/>
            <person name="Ma J."/>
        </authorList>
    </citation>
    <scope>NUCLEOTIDE SEQUENCE [LARGE SCALE GENOMIC DNA]</scope>
    <source>
        <strain evidence="3 4">JCM 15933</strain>
    </source>
</reference>
<feature type="transmembrane region" description="Helical" evidence="2">
    <location>
        <begin position="80"/>
        <end position="103"/>
    </location>
</feature>
<name>A0ABN2BZS2_9ACTN</name>
<dbReference type="Proteomes" id="UP001501470">
    <property type="component" value="Unassembled WGS sequence"/>
</dbReference>
<protein>
    <submittedName>
        <fullName evidence="3">Uncharacterized protein</fullName>
    </submittedName>
</protein>
<sequence length="260" mass="26683">MGTLRGDNGGGERPQDGGGLPDLPPEWGTIIIPDDAGALDDEGSSIRRQFRRAAIRRRWRRRLHLKPEPVQRAGDDSPGLAVPLLIMSIAVIATLVSLFAVAWPRRNPNGTPQVAPPSPPAAVKLTGHSLFDADGAAVPLHDLTPAVVLLVEGCTCADLITGTVDAVAASKAPSATVVVVAARVPTLPPGLNEKVKVRALADPNSSVRAAVPFLAPSRTTAALLVAADGTVIRAVSSVTAASAFDSELGNLATAVPAPTA</sequence>
<accession>A0ABN2BZS2</accession>
<evidence type="ECO:0000313" key="4">
    <source>
        <dbReference type="Proteomes" id="UP001501470"/>
    </source>
</evidence>
<keyword evidence="2" id="KW-0812">Transmembrane</keyword>